<dbReference type="EMBL" id="VHIQ01000004">
    <property type="protein sequence ID" value="TPV33187.1"/>
    <property type="molecule type" value="Genomic_DNA"/>
</dbReference>
<dbReference type="InterPro" id="IPR001650">
    <property type="entry name" value="Helicase_C-like"/>
</dbReference>
<dbReference type="GO" id="GO:0046872">
    <property type="term" value="F:metal ion binding"/>
    <property type="evidence" value="ECO:0007669"/>
    <property type="project" value="UniProtKB-KW"/>
</dbReference>
<dbReference type="RefSeq" id="WP_140990149.1">
    <property type="nucleotide sequence ID" value="NZ_VHIQ01000004.1"/>
</dbReference>
<dbReference type="InterPro" id="IPR011545">
    <property type="entry name" value="DEAD/DEAH_box_helicase_dom"/>
</dbReference>
<keyword evidence="7" id="KW-0238">DNA-binding</keyword>
<evidence type="ECO:0000256" key="8">
    <source>
        <dbReference type="ARBA" id="ARBA00023235"/>
    </source>
</evidence>
<keyword evidence="2" id="KW-0479">Metal-binding</keyword>
<evidence type="ECO:0000259" key="14">
    <source>
        <dbReference type="PROSITE" id="PS51194"/>
    </source>
</evidence>
<comment type="catalytic activity">
    <reaction evidence="9">
        <text>Couples ATP hydrolysis with the unwinding of duplex DNA by translocating in the 3'-5' direction.</text>
        <dbReference type="EC" id="5.6.2.4"/>
    </reaction>
</comment>
<dbReference type="Proteomes" id="UP000317332">
    <property type="component" value="Unassembled WGS sequence"/>
</dbReference>
<dbReference type="SUPFAM" id="SSF52540">
    <property type="entry name" value="P-loop containing nucleoside triphosphate hydrolases"/>
    <property type="match status" value="1"/>
</dbReference>
<dbReference type="AlphaFoldDB" id="A0A506PJB3"/>
<name>A0A506PJB3_9FLAO</name>
<dbReference type="OrthoDB" id="9763310at2"/>
<keyword evidence="5 15" id="KW-0347">Helicase</keyword>
<dbReference type="GO" id="GO:0030894">
    <property type="term" value="C:replisome"/>
    <property type="evidence" value="ECO:0007669"/>
    <property type="project" value="TreeGrafter"/>
</dbReference>
<dbReference type="Pfam" id="PF00270">
    <property type="entry name" value="DEAD"/>
    <property type="match status" value="1"/>
</dbReference>
<dbReference type="PANTHER" id="PTHR13710">
    <property type="entry name" value="DNA HELICASE RECQ FAMILY MEMBER"/>
    <property type="match status" value="1"/>
</dbReference>
<evidence type="ECO:0000256" key="9">
    <source>
        <dbReference type="ARBA" id="ARBA00034617"/>
    </source>
</evidence>
<dbReference type="PROSITE" id="PS51194">
    <property type="entry name" value="HELICASE_CTER"/>
    <property type="match status" value="1"/>
</dbReference>
<comment type="similarity">
    <text evidence="1">Belongs to the helicase family. RecQ subfamily.</text>
</comment>
<dbReference type="CDD" id="cd17920">
    <property type="entry name" value="DEXHc_RecQ"/>
    <property type="match status" value="1"/>
</dbReference>
<keyword evidence="4" id="KW-0378">Hydrolase</keyword>
<dbReference type="Gene3D" id="1.10.10.10">
    <property type="entry name" value="Winged helix-like DNA-binding domain superfamily/Winged helix DNA-binding domain"/>
    <property type="match status" value="1"/>
</dbReference>
<dbReference type="FunFam" id="3.40.50.300:FF:001389">
    <property type="entry name" value="ATP-dependent DNA helicase RecQ"/>
    <property type="match status" value="1"/>
</dbReference>
<dbReference type="Gene3D" id="3.40.50.300">
    <property type="entry name" value="P-loop containing nucleotide triphosphate hydrolases"/>
    <property type="match status" value="2"/>
</dbReference>
<dbReference type="NCBIfam" id="TIGR00614">
    <property type="entry name" value="recQ_fam"/>
    <property type="match status" value="1"/>
</dbReference>
<dbReference type="GO" id="GO:0006281">
    <property type="term" value="P:DNA repair"/>
    <property type="evidence" value="ECO:0007669"/>
    <property type="project" value="TreeGrafter"/>
</dbReference>
<evidence type="ECO:0000313" key="15">
    <source>
        <dbReference type="EMBL" id="TPV33187.1"/>
    </source>
</evidence>
<keyword evidence="6" id="KW-0067">ATP-binding</keyword>
<dbReference type="InterPro" id="IPR027417">
    <property type="entry name" value="P-loop_NTPase"/>
</dbReference>
<dbReference type="SMART" id="SM00490">
    <property type="entry name" value="HELICc"/>
    <property type="match status" value="1"/>
</dbReference>
<dbReference type="SMART" id="SM00487">
    <property type="entry name" value="DEXDc"/>
    <property type="match status" value="1"/>
</dbReference>
<dbReference type="PANTHER" id="PTHR13710:SF105">
    <property type="entry name" value="ATP-DEPENDENT DNA HELICASE Q1"/>
    <property type="match status" value="1"/>
</dbReference>
<gene>
    <name evidence="15" type="ORF">FJ651_08810</name>
</gene>
<evidence type="ECO:0000256" key="4">
    <source>
        <dbReference type="ARBA" id="ARBA00022801"/>
    </source>
</evidence>
<evidence type="ECO:0000256" key="5">
    <source>
        <dbReference type="ARBA" id="ARBA00022806"/>
    </source>
</evidence>
<evidence type="ECO:0000256" key="7">
    <source>
        <dbReference type="ARBA" id="ARBA00023125"/>
    </source>
</evidence>
<feature type="domain" description="Helicase C-terminal" evidence="14">
    <location>
        <begin position="217"/>
        <end position="363"/>
    </location>
</feature>
<dbReference type="InterPro" id="IPR036388">
    <property type="entry name" value="WH-like_DNA-bd_sf"/>
</dbReference>
<evidence type="ECO:0000313" key="16">
    <source>
        <dbReference type="Proteomes" id="UP000317332"/>
    </source>
</evidence>
<evidence type="ECO:0000256" key="6">
    <source>
        <dbReference type="ARBA" id="ARBA00022840"/>
    </source>
</evidence>
<feature type="domain" description="Helicase ATP-binding" evidence="13">
    <location>
        <begin position="25"/>
        <end position="193"/>
    </location>
</feature>
<dbReference type="GO" id="GO:0005737">
    <property type="term" value="C:cytoplasm"/>
    <property type="evidence" value="ECO:0007669"/>
    <property type="project" value="TreeGrafter"/>
</dbReference>
<dbReference type="EC" id="5.6.2.4" evidence="10"/>
<dbReference type="InterPro" id="IPR014001">
    <property type="entry name" value="Helicase_ATP-bd"/>
</dbReference>
<dbReference type="Pfam" id="PF16124">
    <property type="entry name" value="RecQ_Zn_bind"/>
    <property type="match status" value="1"/>
</dbReference>
<dbReference type="GO" id="GO:0016787">
    <property type="term" value="F:hydrolase activity"/>
    <property type="evidence" value="ECO:0007669"/>
    <property type="project" value="UniProtKB-KW"/>
</dbReference>
<evidence type="ECO:0000259" key="13">
    <source>
        <dbReference type="PROSITE" id="PS51192"/>
    </source>
</evidence>
<keyword evidence="3" id="KW-0547">Nucleotide-binding</keyword>
<dbReference type="PROSITE" id="PS51192">
    <property type="entry name" value="HELICASE_ATP_BIND_1"/>
    <property type="match status" value="1"/>
</dbReference>
<dbReference type="GO" id="GO:0005524">
    <property type="term" value="F:ATP binding"/>
    <property type="evidence" value="ECO:0007669"/>
    <property type="project" value="UniProtKB-KW"/>
</dbReference>
<keyword evidence="8" id="KW-0413">Isomerase</keyword>
<dbReference type="Pfam" id="PF00271">
    <property type="entry name" value="Helicase_C"/>
    <property type="match status" value="1"/>
</dbReference>
<dbReference type="InterPro" id="IPR004589">
    <property type="entry name" value="DNA_helicase_ATP-dep_RecQ"/>
</dbReference>
<comment type="caution">
    <text evidence="15">The sequence shown here is derived from an EMBL/GenBank/DDBJ whole genome shotgun (WGS) entry which is preliminary data.</text>
</comment>
<evidence type="ECO:0000256" key="2">
    <source>
        <dbReference type="ARBA" id="ARBA00022723"/>
    </source>
</evidence>
<dbReference type="GO" id="GO:0043590">
    <property type="term" value="C:bacterial nucleoid"/>
    <property type="evidence" value="ECO:0007669"/>
    <property type="project" value="TreeGrafter"/>
</dbReference>
<evidence type="ECO:0000256" key="1">
    <source>
        <dbReference type="ARBA" id="ARBA00005446"/>
    </source>
</evidence>
<dbReference type="GO" id="GO:0006310">
    <property type="term" value="P:DNA recombination"/>
    <property type="evidence" value="ECO:0007669"/>
    <property type="project" value="InterPro"/>
</dbReference>
<proteinExistence type="inferred from homology"/>
<dbReference type="GO" id="GO:0003677">
    <property type="term" value="F:DNA binding"/>
    <property type="evidence" value="ECO:0007669"/>
    <property type="project" value="UniProtKB-KW"/>
</dbReference>
<dbReference type="GO" id="GO:0009378">
    <property type="term" value="F:four-way junction helicase activity"/>
    <property type="evidence" value="ECO:0007669"/>
    <property type="project" value="TreeGrafter"/>
</dbReference>
<evidence type="ECO:0000256" key="10">
    <source>
        <dbReference type="ARBA" id="ARBA00034808"/>
    </source>
</evidence>
<sequence length="633" mass="71822">MSHPINILERYWQHTSFRPFQEDIIEAVLNNNDVLAILPTGGGKSVCFQIPALIKPGICIVISPLVALMKDQVNDLKSKGIKAMAITGGISYNDLDTMLDNCIYGNYKFLYLSPERLQQSLVKERIQQMNVNLIAVDEAHCISQWGHDFRPAYKHIRTLRELQPSVNVIALTATAKSIVANEIISDLDMLDAQVFKASFERQNIAYHNVFTEDKYYHLERILKQEPGAGIIYVRSRRASVEISHFLNTCGFKSSFFHGGLTKDEKQNRLTNWLNDTTPMMVATTAFGMGINKANVRTIIHFNLPESIESYYQESGRAGRDGKASSAYILIKKDDDAHLKKQFLSNLPDTNFLKLAYKKLNNYFGIAYGEGQETSHYFNFLEFCNTYQLPTEVTFNAFKIFDKHSIISFNQEFNHQCKVQVIVTSNAVFSYLQKQPQQSLVLKALLRTYGGIFDFDTQINPGLIAKKIELSQDALLKHLSILEKDGIINLTQQKTDAEITFLVPREDDITINMIAKDVEAQHNVKREQIEAVISYVFNQSECLNLQLLAYFGEKETKTCGKCSVCLQKITARDTSQPLEVLKEITVLLKGESLSSRAISTRLNYSNQIIINALRLGLELNLLTITSENTYQIIK</sequence>
<keyword evidence="16" id="KW-1185">Reference proteome</keyword>
<evidence type="ECO:0000256" key="12">
    <source>
        <dbReference type="ARBA" id="ARBA00044550"/>
    </source>
</evidence>
<dbReference type="GO" id="GO:0043138">
    <property type="term" value="F:3'-5' DNA helicase activity"/>
    <property type="evidence" value="ECO:0007669"/>
    <property type="project" value="UniProtKB-EC"/>
</dbReference>
<organism evidence="15 16">
    <name type="scientific">Paucihalobacter ruber</name>
    <dbReference type="NCBI Taxonomy" id="2567861"/>
    <lineage>
        <taxon>Bacteria</taxon>
        <taxon>Pseudomonadati</taxon>
        <taxon>Bacteroidota</taxon>
        <taxon>Flavobacteriia</taxon>
        <taxon>Flavobacteriales</taxon>
        <taxon>Flavobacteriaceae</taxon>
        <taxon>Paucihalobacter</taxon>
    </lineage>
</organism>
<reference evidence="15 16" key="1">
    <citation type="submission" date="2019-06" db="EMBL/GenBank/DDBJ databases">
        <title>Flavobacteriaceae Paucihalobacterium erythroidium CWB-1, complete genome.</title>
        <authorList>
            <person name="Wu S."/>
        </authorList>
    </citation>
    <scope>NUCLEOTIDE SEQUENCE [LARGE SCALE GENOMIC DNA]</scope>
    <source>
        <strain evidence="15 16">CWB-1</strain>
    </source>
</reference>
<accession>A0A506PJB3</accession>
<evidence type="ECO:0000256" key="3">
    <source>
        <dbReference type="ARBA" id="ARBA00022741"/>
    </source>
</evidence>
<evidence type="ECO:0000256" key="11">
    <source>
        <dbReference type="ARBA" id="ARBA00044535"/>
    </source>
</evidence>
<dbReference type="InterPro" id="IPR032284">
    <property type="entry name" value="RecQ_Zn-bd"/>
</dbReference>
<protein>
    <recommendedName>
        <fullName evidence="11">ATP-dependent DNA helicase RecQ</fullName>
        <ecNumber evidence="10">5.6.2.4</ecNumber>
    </recommendedName>
    <alternativeName>
        <fullName evidence="12">DNA 3'-5' helicase RecQ</fullName>
    </alternativeName>
</protein>